<protein>
    <submittedName>
        <fullName evidence="3">PEPxxWA-CTERM sorting domain-containing protein</fullName>
    </submittedName>
</protein>
<feature type="chain" id="PRO_5045571159" evidence="1">
    <location>
        <begin position="23"/>
        <end position="186"/>
    </location>
</feature>
<sequence length="186" mass="18832">MKKILGALVAAVMTMAPQVASAVTTFSFSFSGVSAGGGAFNASGFLFADDGVPSDGNSTLFTLTGAKGTLNLPTAGTSLAITGVGTLTNDAGVPQNVNQIVSLGDQSLLAQVAFTFADPDNVALFTLTQMGYIADAIIAGNQESAENVQFDVAAVPEPATWAMMVLGFAAVGATMRRRRVAVSFAA</sequence>
<dbReference type="Proteomes" id="UP001230685">
    <property type="component" value="Unassembled WGS sequence"/>
</dbReference>
<feature type="domain" description="Ice-binding protein C-terminal" evidence="2">
    <location>
        <begin position="154"/>
        <end position="178"/>
    </location>
</feature>
<proteinExistence type="predicted"/>
<evidence type="ECO:0000256" key="1">
    <source>
        <dbReference type="SAM" id="SignalP"/>
    </source>
</evidence>
<keyword evidence="1" id="KW-0732">Signal</keyword>
<dbReference type="NCBIfam" id="TIGR02595">
    <property type="entry name" value="PEP_CTERM"/>
    <property type="match status" value="1"/>
</dbReference>
<dbReference type="InterPro" id="IPR013424">
    <property type="entry name" value="Ice-binding_C"/>
</dbReference>
<reference evidence="3 4" key="1">
    <citation type="submission" date="2023-07" db="EMBL/GenBank/DDBJ databases">
        <authorList>
            <person name="Kim M.K."/>
        </authorList>
    </citation>
    <scope>NUCLEOTIDE SEQUENCE [LARGE SCALE GENOMIC DNA]</scope>
    <source>
        <strain evidence="3 4">KR1UV-12</strain>
    </source>
</reference>
<evidence type="ECO:0000313" key="3">
    <source>
        <dbReference type="EMBL" id="MDP1028390.1"/>
    </source>
</evidence>
<dbReference type="EMBL" id="JAUUDS010000009">
    <property type="protein sequence ID" value="MDP1028390.1"/>
    <property type="molecule type" value="Genomic_DNA"/>
</dbReference>
<organism evidence="3 4">
    <name type="scientific">Sphingomonas aurea</name>
    <dbReference type="NCBI Taxonomy" id="3063994"/>
    <lineage>
        <taxon>Bacteria</taxon>
        <taxon>Pseudomonadati</taxon>
        <taxon>Pseudomonadota</taxon>
        <taxon>Alphaproteobacteria</taxon>
        <taxon>Sphingomonadales</taxon>
        <taxon>Sphingomonadaceae</taxon>
        <taxon>Sphingomonas</taxon>
    </lineage>
</organism>
<evidence type="ECO:0000259" key="2">
    <source>
        <dbReference type="Pfam" id="PF07589"/>
    </source>
</evidence>
<keyword evidence="4" id="KW-1185">Reference proteome</keyword>
<name>A0ABT9EN53_9SPHN</name>
<dbReference type="NCBIfam" id="NF035944">
    <property type="entry name" value="PEPxxWA-CTERM"/>
    <property type="match status" value="1"/>
</dbReference>
<dbReference type="Pfam" id="PF07589">
    <property type="entry name" value="PEP-CTERM"/>
    <property type="match status" value="1"/>
</dbReference>
<gene>
    <name evidence="3" type="ORF">Q5H91_14290</name>
</gene>
<evidence type="ECO:0000313" key="4">
    <source>
        <dbReference type="Proteomes" id="UP001230685"/>
    </source>
</evidence>
<accession>A0ABT9EN53</accession>
<feature type="signal peptide" evidence="1">
    <location>
        <begin position="1"/>
        <end position="22"/>
    </location>
</feature>
<comment type="caution">
    <text evidence="3">The sequence shown here is derived from an EMBL/GenBank/DDBJ whole genome shotgun (WGS) entry which is preliminary data.</text>
</comment>